<feature type="non-terminal residue" evidence="1">
    <location>
        <position position="1"/>
    </location>
</feature>
<proteinExistence type="predicted"/>
<name>A0A382TTV4_9ZZZZ</name>
<gene>
    <name evidence="1" type="ORF">METZ01_LOCUS378338</name>
</gene>
<sequence>YRSMQAYREALVGDDTTMVLSPDSDFFRYFGASTTDPSE</sequence>
<evidence type="ECO:0008006" key="2">
    <source>
        <dbReference type="Google" id="ProtNLM"/>
    </source>
</evidence>
<protein>
    <recommendedName>
        <fullName evidence="2">Protease modulator HflC</fullName>
    </recommendedName>
</protein>
<reference evidence="1" key="1">
    <citation type="submission" date="2018-05" db="EMBL/GenBank/DDBJ databases">
        <authorList>
            <person name="Lanie J.A."/>
            <person name="Ng W.-L."/>
            <person name="Kazmierczak K.M."/>
            <person name="Andrzejewski T.M."/>
            <person name="Davidsen T.M."/>
            <person name="Wayne K.J."/>
            <person name="Tettelin H."/>
            <person name="Glass J.I."/>
            <person name="Rusch D."/>
            <person name="Podicherti R."/>
            <person name="Tsui H.-C.T."/>
            <person name="Winkler M.E."/>
        </authorList>
    </citation>
    <scope>NUCLEOTIDE SEQUENCE</scope>
</reference>
<accession>A0A382TTV4</accession>
<evidence type="ECO:0000313" key="1">
    <source>
        <dbReference type="EMBL" id="SVD25484.1"/>
    </source>
</evidence>
<dbReference type="AlphaFoldDB" id="A0A382TTV4"/>
<organism evidence="1">
    <name type="scientific">marine metagenome</name>
    <dbReference type="NCBI Taxonomy" id="408172"/>
    <lineage>
        <taxon>unclassified sequences</taxon>
        <taxon>metagenomes</taxon>
        <taxon>ecological metagenomes</taxon>
    </lineage>
</organism>
<dbReference type="EMBL" id="UINC01139128">
    <property type="protein sequence ID" value="SVD25484.1"/>
    <property type="molecule type" value="Genomic_DNA"/>
</dbReference>